<reference evidence="2" key="1">
    <citation type="journal article" date="2014" name="Proc. Natl. Acad. Sci. U.S.A.">
        <title>Extensive sampling of basidiomycete genomes demonstrates inadequacy of the white-rot/brown-rot paradigm for wood decay fungi.</title>
        <authorList>
            <person name="Riley R."/>
            <person name="Salamov A.A."/>
            <person name="Brown D.W."/>
            <person name="Nagy L.G."/>
            <person name="Floudas D."/>
            <person name="Held B.W."/>
            <person name="Levasseur A."/>
            <person name="Lombard V."/>
            <person name="Morin E."/>
            <person name="Otillar R."/>
            <person name="Lindquist E.A."/>
            <person name="Sun H."/>
            <person name="LaButti K.M."/>
            <person name="Schmutz J."/>
            <person name="Jabbour D."/>
            <person name="Luo H."/>
            <person name="Baker S.E."/>
            <person name="Pisabarro A.G."/>
            <person name="Walton J.D."/>
            <person name="Blanchette R.A."/>
            <person name="Henrissat B."/>
            <person name="Martin F."/>
            <person name="Cullen D."/>
            <person name="Hibbett D.S."/>
            <person name="Grigoriev I.V."/>
        </authorList>
    </citation>
    <scope>NUCLEOTIDE SEQUENCE [LARGE SCALE GENOMIC DNA]</scope>
    <source>
        <strain evidence="2">CBS 339.88</strain>
    </source>
</reference>
<dbReference type="Proteomes" id="UP000027222">
    <property type="component" value="Unassembled WGS sequence"/>
</dbReference>
<keyword evidence="2" id="KW-1185">Reference proteome</keyword>
<dbReference type="HOGENOM" id="CLU_125067_0_0_1"/>
<gene>
    <name evidence="1" type="ORF">GALMADRAFT_706883</name>
</gene>
<dbReference type="AlphaFoldDB" id="A0A067TM90"/>
<dbReference type="EMBL" id="KL142368">
    <property type="protein sequence ID" value="KDR84296.1"/>
    <property type="molecule type" value="Genomic_DNA"/>
</dbReference>
<dbReference type="OrthoDB" id="3229878at2759"/>
<sequence>MGTRGLLGFIIRGQRHAAYNHFDSYPSGLGRDIVEFILGLSPEEYDTMARLVNEIIWFDSESTPSPELQDRYQKAGFTNLRVGMQRPSDWYCLLHKTQGAAALPAIKSGELQHMPESIDFLKDSLFCEWAYFIDFENKNLETWRAGKTVEITFEKLVEVGKVYMENLEDSM</sequence>
<evidence type="ECO:0000313" key="2">
    <source>
        <dbReference type="Proteomes" id="UP000027222"/>
    </source>
</evidence>
<organism evidence="1 2">
    <name type="scientific">Galerina marginata (strain CBS 339.88)</name>
    <dbReference type="NCBI Taxonomy" id="685588"/>
    <lineage>
        <taxon>Eukaryota</taxon>
        <taxon>Fungi</taxon>
        <taxon>Dikarya</taxon>
        <taxon>Basidiomycota</taxon>
        <taxon>Agaricomycotina</taxon>
        <taxon>Agaricomycetes</taxon>
        <taxon>Agaricomycetidae</taxon>
        <taxon>Agaricales</taxon>
        <taxon>Agaricineae</taxon>
        <taxon>Strophariaceae</taxon>
        <taxon>Galerina</taxon>
    </lineage>
</organism>
<name>A0A067TM90_GALM3</name>
<accession>A0A067TM90</accession>
<protein>
    <submittedName>
        <fullName evidence="1">Uncharacterized protein</fullName>
    </submittedName>
</protein>
<evidence type="ECO:0000313" key="1">
    <source>
        <dbReference type="EMBL" id="KDR84296.1"/>
    </source>
</evidence>
<proteinExistence type="predicted"/>